<sequence>MTSMNTELIPPTLVAGGKTYKRTHQEKKAITLLDSALEIADIKRLMFVRQIRAALRPTVEAKKLIKAEQLRRAGGNGPGSTTKPELDFSDILELEVLLRRRDLTLDTYQLAQLSAMNRKVLSGYPWKEFEKDSEALLLIENSNPAAHRRAEYDHSRASSHESSWLSDEEAEQECRERAEDDARLEAMIAEEEYTR</sequence>
<evidence type="ECO:0000313" key="2">
    <source>
        <dbReference type="Proteomes" id="UP001061991"/>
    </source>
</evidence>
<keyword evidence="2" id="KW-1185">Reference proteome</keyword>
<evidence type="ECO:0000313" key="1">
    <source>
        <dbReference type="EMBL" id="UXN62452.1"/>
    </source>
</evidence>
<gene>
    <name evidence="1" type="ORF">N8E88_20985</name>
</gene>
<proteinExistence type="predicted"/>
<organism evidence="1 2">
    <name type="scientific">Phyllobacterium zundukense</name>
    <dbReference type="NCBI Taxonomy" id="1867719"/>
    <lineage>
        <taxon>Bacteria</taxon>
        <taxon>Pseudomonadati</taxon>
        <taxon>Pseudomonadota</taxon>
        <taxon>Alphaproteobacteria</taxon>
        <taxon>Hyphomicrobiales</taxon>
        <taxon>Phyllobacteriaceae</taxon>
        <taxon>Phyllobacterium</taxon>
    </lineage>
</organism>
<name>A0ACD4D931_9HYPH</name>
<dbReference type="EMBL" id="CP104973">
    <property type="protein sequence ID" value="UXN62452.1"/>
    <property type="molecule type" value="Genomic_DNA"/>
</dbReference>
<protein>
    <submittedName>
        <fullName evidence="1">Uncharacterized protein</fullName>
    </submittedName>
</protein>
<dbReference type="Proteomes" id="UP001061991">
    <property type="component" value="Chromosome"/>
</dbReference>
<accession>A0ACD4D931</accession>
<reference evidence="1" key="1">
    <citation type="submission" date="2022-09" db="EMBL/GenBank/DDBJ databases">
        <title>Interaction between co-microsymbionts with complementary sets of symbiotic genes in legume-rhizobium systems.</title>
        <authorList>
            <person name="Safronova V."/>
            <person name="Sazanova A."/>
            <person name="Afonin A."/>
            <person name="Chirak E."/>
        </authorList>
    </citation>
    <scope>NUCLEOTIDE SEQUENCE</scope>
    <source>
        <strain evidence="1">A18/3m</strain>
    </source>
</reference>